<sequence>MASGSCSAHIAWQAAGNSRRVVVCSGGVISVCTAYFLAERPVKPPSPQAVRRFRLRTSPGRLLLHRQLADLASEFPAALLSPSLSVSQNRPPGLRHLSSTIWVDCPTTWKVVETVAFDHPQLTTEAPCPSYSPGLGVGWWPQDVQRIRLNGTEDCAAVKMEEPCPADTVWCALGPWVLARLPLDFLFVVFQPQSAHHPPTQEPNIISPAPSSSRTTNPSRDSGSRRSALLETG</sequence>
<feature type="compositionally biased region" description="Polar residues" evidence="1">
    <location>
        <begin position="209"/>
        <end position="221"/>
    </location>
</feature>
<keyword evidence="4" id="KW-1185">Reference proteome</keyword>
<proteinExistence type="predicted"/>
<dbReference type="Proteomes" id="UP000636800">
    <property type="component" value="Unassembled WGS sequence"/>
</dbReference>
<evidence type="ECO:0000313" key="5">
    <source>
        <dbReference type="Proteomes" id="UP000639772"/>
    </source>
</evidence>
<dbReference type="EMBL" id="JADCNM010000601">
    <property type="protein sequence ID" value="KAG0446233.1"/>
    <property type="molecule type" value="Genomic_DNA"/>
</dbReference>
<dbReference type="AlphaFoldDB" id="A0A835P917"/>
<dbReference type="Proteomes" id="UP000639772">
    <property type="component" value="Unassembled WGS sequence"/>
</dbReference>
<protein>
    <submittedName>
        <fullName evidence="2">Uncharacterized protein</fullName>
    </submittedName>
</protein>
<organism evidence="2 4">
    <name type="scientific">Vanilla planifolia</name>
    <name type="common">Vanilla</name>
    <dbReference type="NCBI Taxonomy" id="51239"/>
    <lineage>
        <taxon>Eukaryota</taxon>
        <taxon>Viridiplantae</taxon>
        <taxon>Streptophyta</taxon>
        <taxon>Embryophyta</taxon>
        <taxon>Tracheophyta</taxon>
        <taxon>Spermatophyta</taxon>
        <taxon>Magnoliopsida</taxon>
        <taxon>Liliopsida</taxon>
        <taxon>Asparagales</taxon>
        <taxon>Orchidaceae</taxon>
        <taxon>Vanilloideae</taxon>
        <taxon>Vanilleae</taxon>
        <taxon>Vanilla</taxon>
    </lineage>
</organism>
<accession>A0A835P917</accession>
<comment type="caution">
    <text evidence="2">The sequence shown here is derived from an EMBL/GenBank/DDBJ whole genome shotgun (WGS) entry which is preliminary data.</text>
</comment>
<evidence type="ECO:0000313" key="4">
    <source>
        <dbReference type="Proteomes" id="UP000636800"/>
    </source>
</evidence>
<feature type="region of interest" description="Disordered" evidence="1">
    <location>
        <begin position="196"/>
        <end position="233"/>
    </location>
</feature>
<evidence type="ECO:0000313" key="3">
    <source>
        <dbReference type="EMBL" id="KAG0446233.1"/>
    </source>
</evidence>
<dbReference type="EMBL" id="JADCNL010000600">
    <property type="protein sequence ID" value="KAG0446217.1"/>
    <property type="molecule type" value="Genomic_DNA"/>
</dbReference>
<gene>
    <name evidence="2" type="ORF">HPP92_028926</name>
    <name evidence="3" type="ORF">HPP92_028936</name>
</gene>
<name>A0A835P917_VANPL</name>
<evidence type="ECO:0000256" key="1">
    <source>
        <dbReference type="SAM" id="MobiDB-lite"/>
    </source>
</evidence>
<evidence type="ECO:0000313" key="2">
    <source>
        <dbReference type="EMBL" id="KAG0446217.1"/>
    </source>
</evidence>
<reference evidence="4 5" key="1">
    <citation type="journal article" date="2020" name="Nat. Food">
        <title>A phased Vanilla planifolia genome enables genetic improvement of flavour and production.</title>
        <authorList>
            <person name="Hasing T."/>
            <person name="Tang H."/>
            <person name="Brym M."/>
            <person name="Khazi F."/>
            <person name="Huang T."/>
            <person name="Chambers A.H."/>
        </authorList>
    </citation>
    <scope>NUCLEOTIDE SEQUENCE [LARGE SCALE GENOMIC DNA]</scope>
    <source>
        <tissue evidence="2">Leaf</tissue>
    </source>
</reference>